<feature type="compositionally biased region" description="Basic and acidic residues" evidence="1">
    <location>
        <begin position="154"/>
        <end position="166"/>
    </location>
</feature>
<dbReference type="AlphaFoldDB" id="A0A6J4K3P8"/>
<name>A0A6J4K3P8_9SPHI</name>
<accession>A0A6J4K3P8</accession>
<feature type="compositionally biased region" description="Gly residues" evidence="1">
    <location>
        <begin position="65"/>
        <end position="76"/>
    </location>
</feature>
<reference evidence="2" key="1">
    <citation type="submission" date="2020-02" db="EMBL/GenBank/DDBJ databases">
        <authorList>
            <person name="Meier V. D."/>
        </authorList>
    </citation>
    <scope>NUCLEOTIDE SEQUENCE</scope>
    <source>
        <strain evidence="2">AVDCRST_MAG56</strain>
    </source>
</reference>
<protein>
    <submittedName>
        <fullName evidence="2">Septum formation protein Maf</fullName>
    </submittedName>
</protein>
<sequence>ALQTSAPAGFGVAPAPATAGRGRFCFLAENEVGTGRFCARPAARGGARDAGPAQSRSPARRTGRRGGAGGRYGGGGGRRHSQQARRRSRGFCHAAPAFGQNAPGYYGGVPLVAGKGGYLGGPDGGVLPAADRRGNHPLRPPVPALRQGRRLRRAGVDRHGRHRENGRLLLQRDGPAGAPGVRGTDEVV</sequence>
<feature type="region of interest" description="Disordered" evidence="1">
    <location>
        <begin position="41"/>
        <end position="92"/>
    </location>
</feature>
<feature type="non-terminal residue" evidence="2">
    <location>
        <position position="1"/>
    </location>
</feature>
<feature type="compositionally biased region" description="Basic residues" evidence="1">
    <location>
        <begin position="77"/>
        <end position="90"/>
    </location>
</feature>
<feature type="compositionally biased region" description="Low complexity" evidence="1">
    <location>
        <begin position="41"/>
        <end position="57"/>
    </location>
</feature>
<proteinExistence type="predicted"/>
<gene>
    <name evidence="2" type="ORF">AVDCRST_MAG56-4994</name>
</gene>
<organism evidence="2">
    <name type="scientific">uncultured Cytophagales bacterium</name>
    <dbReference type="NCBI Taxonomy" id="158755"/>
    <lineage>
        <taxon>Bacteria</taxon>
        <taxon>Pseudomonadati</taxon>
        <taxon>Bacteroidota</taxon>
        <taxon>Sphingobacteriia</taxon>
        <taxon>Sphingobacteriales</taxon>
        <taxon>environmental samples</taxon>
    </lineage>
</organism>
<feature type="region of interest" description="Disordered" evidence="1">
    <location>
        <begin position="151"/>
        <end position="188"/>
    </location>
</feature>
<feature type="non-terminal residue" evidence="2">
    <location>
        <position position="188"/>
    </location>
</feature>
<evidence type="ECO:0000313" key="2">
    <source>
        <dbReference type="EMBL" id="CAA9294588.1"/>
    </source>
</evidence>
<dbReference type="EMBL" id="CADCTQ010000406">
    <property type="protein sequence ID" value="CAA9294588.1"/>
    <property type="molecule type" value="Genomic_DNA"/>
</dbReference>
<evidence type="ECO:0000256" key="1">
    <source>
        <dbReference type="SAM" id="MobiDB-lite"/>
    </source>
</evidence>